<evidence type="ECO:0000256" key="1">
    <source>
        <dbReference type="ARBA" id="ARBA00005290"/>
    </source>
</evidence>
<dbReference type="InterPro" id="IPR027417">
    <property type="entry name" value="P-loop_NTPase"/>
</dbReference>
<evidence type="ECO:0000313" key="6">
    <source>
        <dbReference type="Proteomes" id="UP000198688"/>
    </source>
</evidence>
<dbReference type="CDD" id="cd00882">
    <property type="entry name" value="Ras_like_GTPase"/>
    <property type="match status" value="1"/>
</dbReference>
<keyword evidence="6" id="KW-1185">Reference proteome</keyword>
<dbReference type="InterPro" id="IPR004130">
    <property type="entry name" value="Gpn"/>
</dbReference>
<keyword evidence="3" id="KW-0378">Hydrolase</keyword>
<evidence type="ECO:0008006" key="7">
    <source>
        <dbReference type="Google" id="ProtNLM"/>
    </source>
</evidence>
<dbReference type="AlphaFoldDB" id="A0A1H2CWD2"/>
<gene>
    <name evidence="5" type="ORF">SAMN04489716_7105</name>
</gene>
<sequence length="197" mass="21105">MPALSDSPDGKPVSDRMTSAKIVIAGGFGVGKTTAVEAISEIPAIRTESWMTAAAAQIDRLDPGIDKVTTTVAMDFGRITIDEALVLYLFGTPGQPRFWPMWDDLVRGAVGALVLVDTNNLENSFAAVNYFENDTDVPWIVCVNLFHGVATHELSEVREALTLPSHVPLIAADIRSARHVAQALLTVVDHAAKQAIG</sequence>
<keyword evidence="2" id="KW-0547">Nucleotide-binding</keyword>
<evidence type="ECO:0000256" key="3">
    <source>
        <dbReference type="ARBA" id="ARBA00022801"/>
    </source>
</evidence>
<dbReference type="GO" id="GO:0016787">
    <property type="term" value="F:hydrolase activity"/>
    <property type="evidence" value="ECO:0007669"/>
    <property type="project" value="UniProtKB-KW"/>
</dbReference>
<evidence type="ECO:0000256" key="4">
    <source>
        <dbReference type="ARBA" id="ARBA00023134"/>
    </source>
</evidence>
<comment type="similarity">
    <text evidence="1">Belongs to the GPN-loop GTPase family.</text>
</comment>
<dbReference type="Proteomes" id="UP000198688">
    <property type="component" value="Chromosome I"/>
</dbReference>
<dbReference type="Gene3D" id="3.40.50.300">
    <property type="entry name" value="P-loop containing nucleotide triphosphate hydrolases"/>
    <property type="match status" value="1"/>
</dbReference>
<evidence type="ECO:0000313" key="5">
    <source>
        <dbReference type="EMBL" id="SDT74818.1"/>
    </source>
</evidence>
<protein>
    <recommendedName>
        <fullName evidence="7">Signal recognition particle receptor subunit beta, a GTPase</fullName>
    </recommendedName>
</protein>
<dbReference type="SUPFAM" id="SSF52540">
    <property type="entry name" value="P-loop containing nucleoside triphosphate hydrolases"/>
    <property type="match status" value="1"/>
</dbReference>
<dbReference type="EMBL" id="LT629758">
    <property type="protein sequence ID" value="SDT74818.1"/>
    <property type="molecule type" value="Genomic_DNA"/>
</dbReference>
<dbReference type="STRING" id="113562.SAMN04489716_7105"/>
<organism evidence="5 6">
    <name type="scientific">Actinoplanes derwentensis</name>
    <dbReference type="NCBI Taxonomy" id="113562"/>
    <lineage>
        <taxon>Bacteria</taxon>
        <taxon>Bacillati</taxon>
        <taxon>Actinomycetota</taxon>
        <taxon>Actinomycetes</taxon>
        <taxon>Micromonosporales</taxon>
        <taxon>Micromonosporaceae</taxon>
        <taxon>Actinoplanes</taxon>
    </lineage>
</organism>
<dbReference type="Pfam" id="PF03029">
    <property type="entry name" value="ATP_bind_1"/>
    <property type="match status" value="1"/>
</dbReference>
<evidence type="ECO:0000256" key="2">
    <source>
        <dbReference type="ARBA" id="ARBA00022741"/>
    </source>
</evidence>
<reference evidence="5 6" key="1">
    <citation type="submission" date="2016-10" db="EMBL/GenBank/DDBJ databases">
        <authorList>
            <person name="de Groot N.N."/>
        </authorList>
    </citation>
    <scope>NUCLEOTIDE SEQUENCE [LARGE SCALE GENOMIC DNA]</scope>
    <source>
        <strain evidence="5 6">DSM 43941</strain>
    </source>
</reference>
<keyword evidence="4" id="KW-0342">GTP-binding</keyword>
<dbReference type="PANTHER" id="PTHR42708">
    <property type="entry name" value="ATP/GTP-BINDING PROTEIN-RELATED"/>
    <property type="match status" value="1"/>
</dbReference>
<dbReference type="PANTHER" id="PTHR42708:SF1">
    <property type="entry name" value="GLIDING MOTILITY PROTEIN MGLA"/>
    <property type="match status" value="1"/>
</dbReference>
<dbReference type="InterPro" id="IPR052705">
    <property type="entry name" value="Gliding_Motility_GTPase"/>
</dbReference>
<accession>A0A1H2CWD2</accession>
<dbReference type="GO" id="GO:0005525">
    <property type="term" value="F:GTP binding"/>
    <property type="evidence" value="ECO:0007669"/>
    <property type="project" value="UniProtKB-KW"/>
</dbReference>
<proteinExistence type="inferred from homology"/>
<name>A0A1H2CWD2_9ACTN</name>